<keyword evidence="1" id="KW-0812">Transmembrane</keyword>
<proteinExistence type="predicted"/>
<evidence type="ECO:0000313" key="3">
    <source>
        <dbReference type="EMBL" id="SUX45095.1"/>
    </source>
</evidence>
<dbReference type="RefSeq" id="WP_115619572.1">
    <property type="nucleotide sequence ID" value="NZ_CP033928.1"/>
</dbReference>
<reference evidence="3 4" key="1">
    <citation type="submission" date="2018-06" db="EMBL/GenBank/DDBJ databases">
        <authorList>
            <consortium name="Pathogen Informatics"/>
            <person name="Doyle S."/>
        </authorList>
    </citation>
    <scope>NUCLEOTIDE SEQUENCE [LARGE SCALE GENOMIC DNA]</scope>
    <source>
        <strain evidence="3 4">NCTC13532</strain>
    </source>
</reference>
<evidence type="ECO:0000313" key="4">
    <source>
        <dbReference type="Proteomes" id="UP000254282"/>
    </source>
</evidence>
<dbReference type="AlphaFoldDB" id="A0A381FEW5"/>
<evidence type="ECO:0000313" key="2">
    <source>
        <dbReference type="EMBL" id="AZA60500.1"/>
    </source>
</evidence>
<keyword evidence="1" id="KW-1133">Transmembrane helix</keyword>
<accession>A0A381FEW5</accession>
<protein>
    <submittedName>
        <fullName evidence="3">Uncharacterized protein</fullName>
    </submittedName>
</protein>
<evidence type="ECO:0000256" key="1">
    <source>
        <dbReference type="SAM" id="Phobius"/>
    </source>
</evidence>
<dbReference type="Proteomes" id="UP000269076">
    <property type="component" value="Chromosome"/>
</dbReference>
<dbReference type="EMBL" id="CP033928">
    <property type="protein sequence ID" value="AZA60500.1"/>
    <property type="molecule type" value="Genomic_DNA"/>
</dbReference>
<name>A0A381FEW5_9FLAO</name>
<feature type="transmembrane region" description="Helical" evidence="1">
    <location>
        <begin position="59"/>
        <end position="76"/>
    </location>
</feature>
<organism evidence="3 4">
    <name type="scientific">Chryseobacterium indoltheticum</name>
    <dbReference type="NCBI Taxonomy" id="254"/>
    <lineage>
        <taxon>Bacteria</taxon>
        <taxon>Pseudomonadati</taxon>
        <taxon>Bacteroidota</taxon>
        <taxon>Flavobacteriia</taxon>
        <taxon>Flavobacteriales</taxon>
        <taxon>Weeksellaceae</taxon>
        <taxon>Chryseobacterium group</taxon>
        <taxon>Chryseobacterium</taxon>
    </lineage>
</organism>
<keyword evidence="1" id="KW-0472">Membrane</keyword>
<evidence type="ECO:0000313" key="5">
    <source>
        <dbReference type="Proteomes" id="UP000269076"/>
    </source>
</evidence>
<feature type="transmembrane region" description="Helical" evidence="1">
    <location>
        <begin position="163"/>
        <end position="183"/>
    </location>
</feature>
<sequence length="260" mass="30213">MSEYYNPAKESLVVAKKIDSISFFILLISTILTATNFIVSKYFTDLKYWAEIMSNANTVVIILYAILKFGISYIIFNSSFQKRADFIDNSFETNYSTQRSNRYYNNSEVELGILRMGANSFESCFFTYNLAIKSIKEKWIVNLIIVIIIISLAVQGYNSVLSMILQLALPLILISEAINYSIFCLRMKNILDNFCRVYNDLIDEDDKRKKEAEVILNVLNYETTKSTFNLLIKEKTYNKYNPELSASWENLKVQYKLKEV</sequence>
<feature type="transmembrane region" description="Helical" evidence="1">
    <location>
        <begin position="139"/>
        <end position="157"/>
    </location>
</feature>
<gene>
    <name evidence="2" type="ORF">EG340_05360</name>
    <name evidence="3" type="ORF">NCTC13532_01127</name>
</gene>
<reference evidence="2 5" key="2">
    <citation type="submission" date="2018-11" db="EMBL/GenBank/DDBJ databases">
        <title>Proposal to divide the Flavobacteriaceae and reorganize its genera based on Amino Acid Identity values calculated from whole genome sequences.</title>
        <authorList>
            <person name="Nicholson A.C."/>
            <person name="Gulvik C.A."/>
            <person name="Whitney A.M."/>
            <person name="Humrighouse B.W."/>
            <person name="Bell M."/>
            <person name="Holmes B."/>
            <person name="Steigerwalt A."/>
            <person name="Villarma A."/>
            <person name="Sheth M."/>
            <person name="Batra D."/>
            <person name="Pryor J."/>
            <person name="Bernardet J.-F."/>
            <person name="Hugo C."/>
            <person name="Kampfer P."/>
            <person name="Newman J."/>
            <person name="Mcquiston J.R."/>
        </authorList>
    </citation>
    <scope>NUCLEOTIDE SEQUENCE [LARGE SCALE GENOMIC DNA]</scope>
    <source>
        <strain evidence="2 5">G0211</strain>
    </source>
</reference>
<dbReference type="EMBL" id="UFVR01000004">
    <property type="protein sequence ID" value="SUX45095.1"/>
    <property type="molecule type" value="Genomic_DNA"/>
</dbReference>
<feature type="transmembrane region" description="Helical" evidence="1">
    <location>
        <begin position="21"/>
        <end position="39"/>
    </location>
</feature>
<dbReference type="Proteomes" id="UP000254282">
    <property type="component" value="Unassembled WGS sequence"/>
</dbReference>